<organism evidence="2 3">
    <name type="scientific">Periconia digitata</name>
    <dbReference type="NCBI Taxonomy" id="1303443"/>
    <lineage>
        <taxon>Eukaryota</taxon>
        <taxon>Fungi</taxon>
        <taxon>Dikarya</taxon>
        <taxon>Ascomycota</taxon>
        <taxon>Pezizomycotina</taxon>
        <taxon>Dothideomycetes</taxon>
        <taxon>Pleosporomycetidae</taxon>
        <taxon>Pleosporales</taxon>
        <taxon>Massarineae</taxon>
        <taxon>Periconiaceae</taxon>
        <taxon>Periconia</taxon>
    </lineage>
</organism>
<evidence type="ECO:0000313" key="2">
    <source>
        <dbReference type="EMBL" id="CAI6335879.1"/>
    </source>
</evidence>
<protein>
    <submittedName>
        <fullName evidence="2">Uncharacterized protein</fullName>
    </submittedName>
</protein>
<feature type="compositionally biased region" description="Low complexity" evidence="1">
    <location>
        <begin position="1"/>
        <end position="14"/>
    </location>
</feature>
<keyword evidence="3" id="KW-1185">Reference proteome</keyword>
<accession>A0A9W4UID6</accession>
<feature type="compositionally biased region" description="Acidic residues" evidence="1">
    <location>
        <begin position="74"/>
        <end position="101"/>
    </location>
</feature>
<evidence type="ECO:0000256" key="1">
    <source>
        <dbReference type="SAM" id="MobiDB-lite"/>
    </source>
</evidence>
<sequence>MSSPPRTPTQQPTSSHRRHPSSLDMSLISNSRRQSLTRRSSGYSPMTPRSSQEFERGSPAQRGADGGLGNLADELGDVWDEDDEMADGEFGDELDGSDNEDNIGVALEHDGSAGADAVANADHVRDSGAAVPSSPPSRGSKATLSPGLATKVKRHQRYHSLYDGSDYGDDSDLEAKEGISPALEARMAAIESLVRRGTEENGSTTDGVVKRVVEQLRDLGSQIGLENGATRYAGGLCCSLRGYTKLTPHRLKTAHDALTTHLTHQSRTLTSLTASFSGPRAIIPDPEVIDALLPLITSTLELLPHSQHEPIMALSQLTTTNRELLENLSNVQDSLHMTRQTTVNATRRLKSSKDQLAEWKRDQELREAGVVWIEKGGWEEKLKQRQARRECSDVVNGFEEACGMWRQKLCEGLGVASA</sequence>
<dbReference type="Proteomes" id="UP001152607">
    <property type="component" value="Unassembled WGS sequence"/>
</dbReference>
<evidence type="ECO:0000313" key="3">
    <source>
        <dbReference type="Proteomes" id="UP001152607"/>
    </source>
</evidence>
<dbReference type="AlphaFoldDB" id="A0A9W4UID6"/>
<reference evidence="2" key="1">
    <citation type="submission" date="2023-01" db="EMBL/GenBank/DDBJ databases">
        <authorList>
            <person name="Van Ghelder C."/>
            <person name="Rancurel C."/>
        </authorList>
    </citation>
    <scope>NUCLEOTIDE SEQUENCE</scope>
    <source>
        <strain evidence="2">CNCM I-4278</strain>
    </source>
</reference>
<proteinExistence type="predicted"/>
<gene>
    <name evidence="2" type="ORF">PDIGIT_LOCUS8967</name>
</gene>
<name>A0A9W4UID6_9PLEO</name>
<feature type="region of interest" description="Disordered" evidence="1">
    <location>
        <begin position="1"/>
        <end position="105"/>
    </location>
</feature>
<dbReference type="EMBL" id="CAOQHR010000006">
    <property type="protein sequence ID" value="CAI6335879.1"/>
    <property type="molecule type" value="Genomic_DNA"/>
</dbReference>
<dbReference type="OrthoDB" id="5427526at2759"/>
<feature type="compositionally biased region" description="Polar residues" evidence="1">
    <location>
        <begin position="23"/>
        <end position="51"/>
    </location>
</feature>
<comment type="caution">
    <text evidence="2">The sequence shown here is derived from an EMBL/GenBank/DDBJ whole genome shotgun (WGS) entry which is preliminary data.</text>
</comment>
<feature type="region of interest" description="Disordered" evidence="1">
    <location>
        <begin position="125"/>
        <end position="149"/>
    </location>
</feature>